<feature type="transmembrane region" description="Helical" evidence="1">
    <location>
        <begin position="29"/>
        <end position="47"/>
    </location>
</feature>
<evidence type="ECO:0000313" key="3">
    <source>
        <dbReference type="Proteomes" id="UP000076967"/>
    </source>
</evidence>
<evidence type="ECO:0000313" key="2">
    <source>
        <dbReference type="EMBL" id="OAB41902.1"/>
    </source>
</evidence>
<organism evidence="2 3">
    <name type="scientific">Paenibacillus glacialis</name>
    <dbReference type="NCBI Taxonomy" id="494026"/>
    <lineage>
        <taxon>Bacteria</taxon>
        <taxon>Bacillati</taxon>
        <taxon>Bacillota</taxon>
        <taxon>Bacilli</taxon>
        <taxon>Bacillales</taxon>
        <taxon>Paenibacillaceae</taxon>
        <taxon>Paenibacillus</taxon>
    </lineage>
</organism>
<feature type="transmembrane region" description="Helical" evidence="1">
    <location>
        <begin position="6"/>
        <end position="22"/>
    </location>
</feature>
<reference evidence="2 3" key="1">
    <citation type="submission" date="2016-03" db="EMBL/GenBank/DDBJ databases">
        <title>Draft genome sequence of Paenibacillus glacialis DSM 22343.</title>
        <authorList>
            <person name="Shin S.-K."/>
            <person name="Yi H."/>
        </authorList>
    </citation>
    <scope>NUCLEOTIDE SEQUENCE [LARGE SCALE GENOMIC DNA]</scope>
    <source>
        <strain evidence="2 3">DSM 22343</strain>
    </source>
</reference>
<dbReference type="RefSeq" id="WP_068534105.1">
    <property type="nucleotide sequence ID" value="NZ_LVJH01000026.1"/>
</dbReference>
<accession>A0A168KEE0</accession>
<dbReference type="Proteomes" id="UP000076967">
    <property type="component" value="Unassembled WGS sequence"/>
</dbReference>
<dbReference type="EMBL" id="LVJH01000026">
    <property type="protein sequence ID" value="OAB41902.1"/>
    <property type="molecule type" value="Genomic_DNA"/>
</dbReference>
<keyword evidence="1" id="KW-0812">Transmembrane</keyword>
<keyword evidence="1" id="KW-1133">Transmembrane helix</keyword>
<protein>
    <submittedName>
        <fullName evidence="2">Uncharacterized protein</fullName>
    </submittedName>
</protein>
<keyword evidence="3" id="KW-1185">Reference proteome</keyword>
<evidence type="ECO:0000256" key="1">
    <source>
        <dbReference type="SAM" id="Phobius"/>
    </source>
</evidence>
<name>A0A168KEE0_9BACL</name>
<keyword evidence="1" id="KW-0472">Membrane</keyword>
<proteinExistence type="predicted"/>
<sequence>MRIMEVVLVTFNVVMLLWLAVRQQKPQQLLWGGLAVSAVLLVVQGWVEGRRWCWTFSGALEPGKEMFKGEAYAEFQRYYPLFSTGR</sequence>
<gene>
    <name evidence="2" type="ORF">PGLA_15020</name>
</gene>
<comment type="caution">
    <text evidence="2">The sequence shown here is derived from an EMBL/GenBank/DDBJ whole genome shotgun (WGS) entry which is preliminary data.</text>
</comment>
<dbReference type="AlphaFoldDB" id="A0A168KEE0"/>